<proteinExistence type="inferred from homology"/>
<comment type="subcellular location">
    <subcellularLocation>
        <location evidence="2">Gas vesicle</location>
    </subcellularLocation>
</comment>
<evidence type="ECO:0000256" key="2">
    <source>
        <dbReference type="ARBA" id="ARBA00035108"/>
    </source>
</evidence>
<dbReference type="Pfam" id="PF06386">
    <property type="entry name" value="GvpL_GvpF"/>
    <property type="match status" value="1"/>
</dbReference>
<keyword evidence="1" id="KW-0304">Gas vesicle</keyword>
<dbReference type="PANTHER" id="PTHR36852">
    <property type="entry name" value="PROTEIN GVPL 2"/>
    <property type="match status" value="1"/>
</dbReference>
<comment type="similarity">
    <text evidence="3">Belongs to the gas vesicle GvpF/GvpL family.</text>
</comment>
<dbReference type="Proteomes" id="UP001501183">
    <property type="component" value="Unassembled WGS sequence"/>
</dbReference>
<evidence type="ECO:0000313" key="5">
    <source>
        <dbReference type="Proteomes" id="UP001501183"/>
    </source>
</evidence>
<reference evidence="5" key="1">
    <citation type="journal article" date="2019" name="Int. J. Syst. Evol. Microbiol.">
        <title>The Global Catalogue of Microorganisms (GCM) 10K type strain sequencing project: providing services to taxonomists for standard genome sequencing and annotation.</title>
        <authorList>
            <consortium name="The Broad Institute Genomics Platform"/>
            <consortium name="The Broad Institute Genome Sequencing Center for Infectious Disease"/>
            <person name="Wu L."/>
            <person name="Ma J."/>
        </authorList>
    </citation>
    <scope>NUCLEOTIDE SEQUENCE [LARGE SCALE GENOMIC DNA]</scope>
    <source>
        <strain evidence="5">JCM 32206</strain>
    </source>
</reference>
<dbReference type="RefSeq" id="WP_345351721.1">
    <property type="nucleotide sequence ID" value="NZ_BAABFB010000072.1"/>
</dbReference>
<keyword evidence="5" id="KW-1185">Reference proteome</keyword>
<accession>A0ABP8PKT6</accession>
<dbReference type="EMBL" id="BAABFB010000072">
    <property type="protein sequence ID" value="GAA4488229.1"/>
    <property type="molecule type" value="Genomic_DNA"/>
</dbReference>
<name>A0ABP8PKT6_9NOCA</name>
<gene>
    <name evidence="4" type="ORF">GCM10023094_47750</name>
</gene>
<evidence type="ECO:0000256" key="1">
    <source>
        <dbReference type="ARBA" id="ARBA00022987"/>
    </source>
</evidence>
<evidence type="ECO:0000313" key="4">
    <source>
        <dbReference type="EMBL" id="GAA4488229.1"/>
    </source>
</evidence>
<organism evidence="4 5">
    <name type="scientific">Rhodococcus olei</name>
    <dbReference type="NCBI Taxonomy" id="2161675"/>
    <lineage>
        <taxon>Bacteria</taxon>
        <taxon>Bacillati</taxon>
        <taxon>Actinomycetota</taxon>
        <taxon>Actinomycetes</taxon>
        <taxon>Mycobacteriales</taxon>
        <taxon>Nocardiaceae</taxon>
        <taxon>Rhodococcus</taxon>
    </lineage>
</organism>
<dbReference type="InterPro" id="IPR009430">
    <property type="entry name" value="GvpL/GvpF"/>
</dbReference>
<evidence type="ECO:0000256" key="3">
    <source>
        <dbReference type="ARBA" id="ARBA00035643"/>
    </source>
</evidence>
<dbReference type="PANTHER" id="PTHR36852:SF1">
    <property type="entry name" value="PROTEIN GVPL 2"/>
    <property type="match status" value="1"/>
</dbReference>
<protein>
    <submittedName>
        <fullName evidence="4">GvpL/GvpF family gas vesicle protein</fullName>
    </submittedName>
</protein>
<comment type="caution">
    <text evidence="4">The sequence shown here is derived from an EMBL/GenBank/DDBJ whole genome shotgun (WGS) entry which is preliminary data.</text>
</comment>
<sequence>MSTSDDSTETRSGTGTYVYGIVPADVETNPDASGVGDPPGHVTTVRHNEIAALVSEIPVDHPLGTPEDLQAHARLLDGSAGVAPVLPLRFGAVMTDTDAVTEELLSPNHDDFRAALDELEGQAQYVVKGRYAESAILNEVLTDNAEAARLRDEIRDKPEDASRPARIALGELVGKAIDAKRDADTRSVLDALEPLARAVSLRPPTHDLDAAHVAVLLDVAAQDDLEKTVAGLARDWEGRVEIRVLGPMAAYDFVMKREPEPEE</sequence>